<feature type="region of interest" description="Disordered" evidence="1">
    <location>
        <begin position="23"/>
        <end position="49"/>
    </location>
</feature>
<comment type="caution">
    <text evidence="3">The sequence shown here is derived from an EMBL/GenBank/DDBJ whole genome shotgun (WGS) entry which is preliminary data.</text>
</comment>
<dbReference type="Proteomes" id="UP000295210">
    <property type="component" value="Unassembled WGS sequence"/>
</dbReference>
<gene>
    <name evidence="3" type="ORF">C7378_0685</name>
</gene>
<dbReference type="InterPro" id="IPR042217">
    <property type="entry name" value="T4SS_VirB10/TrbI"/>
</dbReference>
<sequence>MKKVLVTAVLGAAIAAPASFAQQQSAPNQYQGVSQPPANDQIVTTDDAPPQPVVKHAAKPSAAIPASPVLPARNAPPVVPAKITNPDADMIQSVNPPAQQYEPASSAGFAKRPSDPDADMISVIPSPNNQLPEGTNINARLIDSLSTKETANGSLFRAQVTSNVYKNGRVIIPAGSELRGRVVQVEQGHHFGPAATLRLRPESVILPDGSAYHLYAQVISSGAQNTRVGSEGGIQPGTHYRKDAVEYGAGAGTGALLGAKIAGPTGALVGTAVGAGLITVHLLKQQPGVVDVPQGSRLVFSLTEPMDLTVTKN</sequence>
<evidence type="ECO:0000256" key="1">
    <source>
        <dbReference type="SAM" id="MobiDB-lite"/>
    </source>
</evidence>
<evidence type="ECO:0000313" key="3">
    <source>
        <dbReference type="EMBL" id="TCK75694.1"/>
    </source>
</evidence>
<dbReference type="EMBL" id="SMGK01000001">
    <property type="protein sequence ID" value="TCK75694.1"/>
    <property type="molecule type" value="Genomic_DNA"/>
</dbReference>
<evidence type="ECO:0000313" key="4">
    <source>
        <dbReference type="Proteomes" id="UP000295210"/>
    </source>
</evidence>
<evidence type="ECO:0000256" key="2">
    <source>
        <dbReference type="SAM" id="SignalP"/>
    </source>
</evidence>
<feature type="signal peptide" evidence="2">
    <location>
        <begin position="1"/>
        <end position="21"/>
    </location>
</feature>
<reference evidence="3 4" key="1">
    <citation type="submission" date="2019-03" db="EMBL/GenBank/DDBJ databases">
        <title>Genomic Encyclopedia of Type Strains, Phase IV (KMG-IV): sequencing the most valuable type-strain genomes for metagenomic binning, comparative biology and taxonomic classification.</title>
        <authorList>
            <person name="Goeker M."/>
        </authorList>
    </citation>
    <scope>NUCLEOTIDE SEQUENCE [LARGE SCALE GENOMIC DNA]</scope>
    <source>
        <strain evidence="3 4">DSM 103428</strain>
    </source>
</reference>
<keyword evidence="2" id="KW-0732">Signal</keyword>
<name>A0A4R1LBZ8_9BACT</name>
<keyword evidence="4" id="KW-1185">Reference proteome</keyword>
<feature type="compositionally biased region" description="Polar residues" evidence="1">
    <location>
        <begin position="30"/>
        <end position="44"/>
    </location>
</feature>
<protein>
    <submittedName>
        <fullName evidence="3">Uncharacterized protein</fullName>
    </submittedName>
</protein>
<proteinExistence type="predicted"/>
<dbReference type="AlphaFoldDB" id="A0A4R1LBZ8"/>
<dbReference type="RefSeq" id="WP_131991668.1">
    <property type="nucleotide sequence ID" value="NZ_SMGK01000001.1"/>
</dbReference>
<accession>A0A4R1LBZ8</accession>
<feature type="chain" id="PRO_5020917042" evidence="2">
    <location>
        <begin position="22"/>
        <end position="313"/>
    </location>
</feature>
<organism evidence="3 4">
    <name type="scientific">Acidipila rosea</name>
    <dbReference type="NCBI Taxonomy" id="768535"/>
    <lineage>
        <taxon>Bacteria</taxon>
        <taxon>Pseudomonadati</taxon>
        <taxon>Acidobacteriota</taxon>
        <taxon>Terriglobia</taxon>
        <taxon>Terriglobales</taxon>
        <taxon>Acidobacteriaceae</taxon>
        <taxon>Acidipila</taxon>
    </lineage>
</organism>
<dbReference type="OrthoDB" id="121374at2"/>
<feature type="region of interest" description="Disordered" evidence="1">
    <location>
        <begin position="98"/>
        <end position="119"/>
    </location>
</feature>
<dbReference type="Gene3D" id="2.40.128.260">
    <property type="entry name" value="Type IV secretion system, VirB10/TraB/TrbI"/>
    <property type="match status" value="1"/>
</dbReference>